<gene>
    <name evidence="5" type="ORF">S06H3_04940</name>
</gene>
<dbReference type="InterPro" id="IPR006094">
    <property type="entry name" value="Oxid_FAD_bind_N"/>
</dbReference>
<proteinExistence type="inferred from homology"/>
<feature type="domain" description="FAD-binding PCMH-type" evidence="4">
    <location>
        <begin position="51"/>
        <end position="229"/>
    </location>
</feature>
<dbReference type="AlphaFoldDB" id="X1LCB7"/>
<dbReference type="GO" id="GO:0008610">
    <property type="term" value="P:lipid biosynthetic process"/>
    <property type="evidence" value="ECO:0007669"/>
    <property type="project" value="InterPro"/>
</dbReference>
<dbReference type="InterPro" id="IPR016169">
    <property type="entry name" value="FAD-bd_PCMH_sub2"/>
</dbReference>
<reference evidence="5" key="1">
    <citation type="journal article" date="2014" name="Front. Microbiol.">
        <title>High frequency of phylogenetically diverse reductive dehalogenase-homologous genes in deep subseafloor sedimentary metagenomes.</title>
        <authorList>
            <person name="Kawai M."/>
            <person name="Futagami T."/>
            <person name="Toyoda A."/>
            <person name="Takaki Y."/>
            <person name="Nishi S."/>
            <person name="Hori S."/>
            <person name="Arai W."/>
            <person name="Tsubouchi T."/>
            <person name="Morono Y."/>
            <person name="Uchiyama I."/>
            <person name="Ito T."/>
            <person name="Fujiyama A."/>
            <person name="Inagaki F."/>
            <person name="Takami H."/>
        </authorList>
    </citation>
    <scope>NUCLEOTIDE SEQUENCE</scope>
    <source>
        <strain evidence="5">Expedition CK06-06</strain>
    </source>
</reference>
<dbReference type="GO" id="GO:0071949">
    <property type="term" value="F:FAD binding"/>
    <property type="evidence" value="ECO:0007669"/>
    <property type="project" value="InterPro"/>
</dbReference>
<evidence type="ECO:0000313" key="5">
    <source>
        <dbReference type="EMBL" id="GAI00060.1"/>
    </source>
</evidence>
<evidence type="ECO:0000256" key="3">
    <source>
        <dbReference type="ARBA" id="ARBA00022827"/>
    </source>
</evidence>
<dbReference type="Gene3D" id="3.30.70.3450">
    <property type="match status" value="1"/>
</dbReference>
<protein>
    <recommendedName>
        <fullName evidence="4">FAD-binding PCMH-type domain-containing protein</fullName>
    </recommendedName>
</protein>
<name>X1LCB7_9ZZZZ</name>
<dbReference type="GO" id="GO:0008609">
    <property type="term" value="F:alkylglycerone-phosphate synthase activity"/>
    <property type="evidence" value="ECO:0007669"/>
    <property type="project" value="InterPro"/>
</dbReference>
<dbReference type="Gene3D" id="3.30.300.330">
    <property type="match status" value="1"/>
</dbReference>
<keyword evidence="3" id="KW-0274">FAD</keyword>
<dbReference type="InterPro" id="IPR025650">
    <property type="entry name" value="Alkyl-DHAP_Synthase"/>
</dbReference>
<evidence type="ECO:0000256" key="2">
    <source>
        <dbReference type="ARBA" id="ARBA00022630"/>
    </source>
</evidence>
<sequence>MDKKKYYYETIYKELKNIVGSQDITEKEIDKIVYSVDSFWIPEMLFDRGSHMPMADYIVYPETTEEISKIIQLCNKYKIYVTPWGGGSGSQGGSLPLKGGIIIDIKKLDRILKLDEESLTVTTQTGILAQDLEWKLNEKGYTMGHYPASMFCATMGGYLAHRGSGVLSNKYGKIEDMIINMEVVLPPGEIIRTAPVPRNAAGPDLNQLFIGSEGTLGIITEATFKIHNVPEERRFRAFIFKDFHSAYEAGRKIMTNRLKECTTIRIYDEVETKRYLKKVIGMEKEGVYMVFGFDGNKKVVNLEEKIAMKICQDEEGQDLGEEGGKHWWEHKYDFFFPPYMFWMPQMFGTMDTVATYSKMEKVFKELKKVIEEKYPQAYIIAHFSHWYEWGCMGYIRFIIDDPPQDPQEAQKLHDEIWDTGINTILANGGMINEHHGVGIKLARFMKKQYGS</sequence>
<dbReference type="InterPro" id="IPR016166">
    <property type="entry name" value="FAD-bd_PCMH"/>
</dbReference>
<dbReference type="Pfam" id="PF01565">
    <property type="entry name" value="FAD_binding_4"/>
    <property type="match status" value="1"/>
</dbReference>
<dbReference type="Pfam" id="PF02913">
    <property type="entry name" value="FAD-oxidase_C"/>
    <property type="match status" value="1"/>
</dbReference>
<evidence type="ECO:0000259" key="4">
    <source>
        <dbReference type="PROSITE" id="PS51387"/>
    </source>
</evidence>
<dbReference type="GO" id="GO:0005777">
    <property type="term" value="C:peroxisome"/>
    <property type="evidence" value="ECO:0007669"/>
    <property type="project" value="UniProtKB-ARBA"/>
</dbReference>
<dbReference type="PANTHER" id="PTHR46568:SF1">
    <property type="entry name" value="ALKYLDIHYDROXYACETONEPHOSPHATE SYNTHASE, PEROXISOMAL"/>
    <property type="match status" value="1"/>
</dbReference>
<dbReference type="InterPro" id="IPR004113">
    <property type="entry name" value="FAD-bd_oxidored_4_C"/>
</dbReference>
<organism evidence="5">
    <name type="scientific">marine sediment metagenome</name>
    <dbReference type="NCBI Taxonomy" id="412755"/>
    <lineage>
        <taxon>unclassified sequences</taxon>
        <taxon>metagenomes</taxon>
        <taxon>ecological metagenomes</taxon>
    </lineage>
</organism>
<dbReference type="EMBL" id="BARV01001779">
    <property type="protein sequence ID" value="GAI00060.1"/>
    <property type="molecule type" value="Genomic_DNA"/>
</dbReference>
<dbReference type="SUPFAM" id="SSF56176">
    <property type="entry name" value="FAD-binding/transporter-associated domain-like"/>
    <property type="match status" value="1"/>
</dbReference>
<dbReference type="PANTHER" id="PTHR46568">
    <property type="entry name" value="ALKYLDIHYDROXYACETONEPHOSPHATE SYNTHASE, PEROXISOMAL"/>
    <property type="match status" value="1"/>
</dbReference>
<evidence type="ECO:0000256" key="1">
    <source>
        <dbReference type="ARBA" id="ARBA00008000"/>
    </source>
</evidence>
<keyword evidence="2" id="KW-0285">Flavoprotein</keyword>
<feature type="non-terminal residue" evidence="5">
    <location>
        <position position="451"/>
    </location>
</feature>
<accession>X1LCB7</accession>
<comment type="similarity">
    <text evidence="1">Belongs to the FAD-binding oxidoreductase/transferase type 4 family.</text>
</comment>
<comment type="caution">
    <text evidence="5">The sequence shown here is derived from an EMBL/GenBank/DDBJ whole genome shotgun (WGS) entry which is preliminary data.</text>
</comment>
<dbReference type="InterPro" id="IPR036318">
    <property type="entry name" value="FAD-bd_PCMH-like_sf"/>
</dbReference>
<dbReference type="SUPFAM" id="SSF55103">
    <property type="entry name" value="FAD-linked oxidases, C-terminal domain"/>
    <property type="match status" value="1"/>
</dbReference>
<dbReference type="InterPro" id="IPR016164">
    <property type="entry name" value="FAD-linked_Oxase-like_C"/>
</dbReference>
<dbReference type="Gene3D" id="3.30.465.10">
    <property type="match status" value="1"/>
</dbReference>
<dbReference type="PROSITE" id="PS51387">
    <property type="entry name" value="FAD_PCMH"/>
    <property type="match status" value="1"/>
</dbReference>